<evidence type="ECO:0000313" key="1">
    <source>
        <dbReference type="EMBL" id="GBP33605.1"/>
    </source>
</evidence>
<evidence type="ECO:0000313" key="2">
    <source>
        <dbReference type="Proteomes" id="UP000299102"/>
    </source>
</evidence>
<dbReference type="OrthoDB" id="533508at2759"/>
<sequence length="179" mass="20678">MRTNGLRVRVDLHEFHHGKKHGHDQILHTIAFQCSKEVPIQKHFEDEQCSLAEIRLLNVRTEVRVRLQRHRVAAGHSALKEALHDVPVVIIFYCDRNRKYLLRRNTIVICDAMKAATPDASATSATADGLAPEGASQTKKFCLQVIKKRPRKKFCLQVIKKRPRKPDVADVHEWCKRRH</sequence>
<dbReference type="AlphaFoldDB" id="A0A4C1V5Y2"/>
<protein>
    <submittedName>
        <fullName evidence="1">Uncharacterized protein</fullName>
    </submittedName>
</protein>
<proteinExistence type="predicted"/>
<dbReference type="EMBL" id="BGZK01000276">
    <property type="protein sequence ID" value="GBP33605.1"/>
    <property type="molecule type" value="Genomic_DNA"/>
</dbReference>
<dbReference type="Proteomes" id="UP000299102">
    <property type="component" value="Unassembled WGS sequence"/>
</dbReference>
<keyword evidence="2" id="KW-1185">Reference proteome</keyword>
<comment type="caution">
    <text evidence="1">The sequence shown here is derived from an EMBL/GenBank/DDBJ whole genome shotgun (WGS) entry which is preliminary data.</text>
</comment>
<accession>A0A4C1V5Y2</accession>
<organism evidence="1 2">
    <name type="scientific">Eumeta variegata</name>
    <name type="common">Bagworm moth</name>
    <name type="synonym">Eumeta japonica</name>
    <dbReference type="NCBI Taxonomy" id="151549"/>
    <lineage>
        <taxon>Eukaryota</taxon>
        <taxon>Metazoa</taxon>
        <taxon>Ecdysozoa</taxon>
        <taxon>Arthropoda</taxon>
        <taxon>Hexapoda</taxon>
        <taxon>Insecta</taxon>
        <taxon>Pterygota</taxon>
        <taxon>Neoptera</taxon>
        <taxon>Endopterygota</taxon>
        <taxon>Lepidoptera</taxon>
        <taxon>Glossata</taxon>
        <taxon>Ditrysia</taxon>
        <taxon>Tineoidea</taxon>
        <taxon>Psychidae</taxon>
        <taxon>Oiketicinae</taxon>
        <taxon>Eumeta</taxon>
    </lineage>
</organism>
<gene>
    <name evidence="1" type="ORF">EVAR_32103_1</name>
</gene>
<reference evidence="1 2" key="1">
    <citation type="journal article" date="2019" name="Commun. Biol.">
        <title>The bagworm genome reveals a unique fibroin gene that provides high tensile strength.</title>
        <authorList>
            <person name="Kono N."/>
            <person name="Nakamura H."/>
            <person name="Ohtoshi R."/>
            <person name="Tomita M."/>
            <person name="Numata K."/>
            <person name="Arakawa K."/>
        </authorList>
    </citation>
    <scope>NUCLEOTIDE SEQUENCE [LARGE SCALE GENOMIC DNA]</scope>
</reference>
<name>A0A4C1V5Y2_EUMVA</name>